<organism evidence="2 3">
    <name type="scientific">Sulfurirhabdus autotrophica</name>
    <dbReference type="NCBI Taxonomy" id="1706046"/>
    <lineage>
        <taxon>Bacteria</taxon>
        <taxon>Pseudomonadati</taxon>
        <taxon>Pseudomonadota</taxon>
        <taxon>Betaproteobacteria</taxon>
        <taxon>Nitrosomonadales</taxon>
        <taxon>Sulfuricellaceae</taxon>
        <taxon>Sulfurirhabdus</taxon>
    </lineage>
</organism>
<feature type="signal peptide" evidence="1">
    <location>
        <begin position="1"/>
        <end position="21"/>
    </location>
</feature>
<evidence type="ECO:0008006" key="4">
    <source>
        <dbReference type="Google" id="ProtNLM"/>
    </source>
</evidence>
<dbReference type="Proteomes" id="UP000295367">
    <property type="component" value="Unassembled WGS sequence"/>
</dbReference>
<dbReference type="PROSITE" id="PS51257">
    <property type="entry name" value="PROKAR_LIPOPROTEIN"/>
    <property type="match status" value="1"/>
</dbReference>
<dbReference type="EMBL" id="SMCO01000004">
    <property type="protein sequence ID" value="TCV88210.1"/>
    <property type="molecule type" value="Genomic_DNA"/>
</dbReference>
<dbReference type="SUPFAM" id="SSF53850">
    <property type="entry name" value="Periplasmic binding protein-like II"/>
    <property type="match status" value="1"/>
</dbReference>
<feature type="chain" id="PRO_5020305488" description="Periplasmic binding family protein" evidence="1">
    <location>
        <begin position="22"/>
        <end position="418"/>
    </location>
</feature>
<sequence>MKLINLFLANAMTLLACQAFAHGPTVTPDLEVFISGSSALQKTLGKTAGSMMQAGTIDVYYDNTSGGSNYRAYFGTVNGTGTALDGKKVLIHESAVGGSLMGVTPVAKATAISRMKIETATCTSTGAAYPSATYNCSATVNAVPDAGVSDMEPSLFVGSNLPIGTVQLNQTELGHLFVQSQNAVVYGIAVSDNVYANVTNLSRFQITSLLTGSYQEWGPINPSLAGHFVRVERRVSGSGTQASANAFFGGYPCSSGSVALADASFSNAGQYEVAENASSGNVISSLNSDFAANKYAIGLLSTDNVPGASDHWHFVSIDGVSPTIANVIAGKYDYFLEQTIQWRSVAVNGVAAPSGNMDLFLSTFKVRSGDPIIIATLPGLGALPGDYLPLLDSNYNVTNGVMRGTRQANTCSPYQLFF</sequence>
<keyword evidence="3" id="KW-1185">Reference proteome</keyword>
<name>A0A4R3Y8M8_9PROT</name>
<evidence type="ECO:0000256" key="1">
    <source>
        <dbReference type="SAM" id="SignalP"/>
    </source>
</evidence>
<reference evidence="2 3" key="1">
    <citation type="submission" date="2019-03" db="EMBL/GenBank/DDBJ databases">
        <title>Genomic Encyclopedia of Type Strains, Phase IV (KMG-IV): sequencing the most valuable type-strain genomes for metagenomic binning, comparative biology and taxonomic classification.</title>
        <authorList>
            <person name="Goeker M."/>
        </authorList>
    </citation>
    <scope>NUCLEOTIDE SEQUENCE [LARGE SCALE GENOMIC DNA]</scope>
    <source>
        <strain evidence="2 3">DSM 100309</strain>
    </source>
</reference>
<comment type="caution">
    <text evidence="2">The sequence shown here is derived from an EMBL/GenBank/DDBJ whole genome shotgun (WGS) entry which is preliminary data.</text>
</comment>
<keyword evidence="1" id="KW-0732">Signal</keyword>
<protein>
    <recommendedName>
        <fullName evidence="4">Periplasmic binding family protein</fullName>
    </recommendedName>
</protein>
<dbReference type="AlphaFoldDB" id="A0A4R3Y8M8"/>
<dbReference type="Gene3D" id="3.40.190.10">
    <property type="entry name" value="Periplasmic binding protein-like II"/>
    <property type="match status" value="1"/>
</dbReference>
<gene>
    <name evidence="2" type="ORF">EDC63_104167</name>
</gene>
<evidence type="ECO:0000313" key="2">
    <source>
        <dbReference type="EMBL" id="TCV88210.1"/>
    </source>
</evidence>
<evidence type="ECO:0000313" key="3">
    <source>
        <dbReference type="Proteomes" id="UP000295367"/>
    </source>
</evidence>
<proteinExistence type="predicted"/>
<dbReference type="OrthoDB" id="8907005at2"/>
<accession>A0A4R3Y8M8</accession>
<dbReference type="RefSeq" id="WP_124945830.1">
    <property type="nucleotide sequence ID" value="NZ_BHVT01000019.1"/>
</dbReference>